<dbReference type="RefSeq" id="WP_189821158.1">
    <property type="nucleotide sequence ID" value="NZ_BMVC01000001.1"/>
</dbReference>
<dbReference type="AlphaFoldDB" id="A0A919C7V7"/>
<feature type="region of interest" description="Disordered" evidence="1">
    <location>
        <begin position="27"/>
        <end position="51"/>
    </location>
</feature>
<feature type="region of interest" description="Disordered" evidence="1">
    <location>
        <begin position="64"/>
        <end position="95"/>
    </location>
</feature>
<comment type="caution">
    <text evidence="3">The sequence shown here is derived from an EMBL/GenBank/DDBJ whole genome shotgun (WGS) entry which is preliminary data.</text>
</comment>
<dbReference type="EMBL" id="BMVC01000001">
    <property type="protein sequence ID" value="GHC80216.1"/>
    <property type="molecule type" value="Genomic_DNA"/>
</dbReference>
<gene>
    <name evidence="3" type="ORF">GCM10010334_07120</name>
</gene>
<evidence type="ECO:0000256" key="1">
    <source>
        <dbReference type="SAM" id="MobiDB-lite"/>
    </source>
</evidence>
<sequence length="165" mass="16976">MPHLTRSMAAALTVAALLAGAATACTTSPQAPPLDRGAPPPSPTVKAPDPGRVLEEAARRRLGRVEAEEDSVLLDASSTGSSLNRDETMTPGKPLTADLTCAGKGSATFTLTSGRAKVSQRIDCGGDTASRVVTVELTPASKALDVHIEVTGGDQVGTAYRVRRQ</sequence>
<accession>A0A919C7V7</accession>
<keyword evidence="2" id="KW-0732">Signal</keyword>
<dbReference type="PROSITE" id="PS51257">
    <property type="entry name" value="PROKAR_LIPOPROTEIN"/>
    <property type="match status" value="1"/>
</dbReference>
<protein>
    <recommendedName>
        <fullName evidence="5">Lipoprotein</fullName>
    </recommendedName>
</protein>
<reference evidence="3" key="2">
    <citation type="submission" date="2020-09" db="EMBL/GenBank/DDBJ databases">
        <authorList>
            <person name="Sun Q."/>
            <person name="Ohkuma M."/>
        </authorList>
    </citation>
    <scope>NUCLEOTIDE SEQUENCE</scope>
    <source>
        <strain evidence="3">JCM 4637</strain>
    </source>
</reference>
<feature type="signal peptide" evidence="2">
    <location>
        <begin position="1"/>
        <end position="24"/>
    </location>
</feature>
<evidence type="ECO:0000256" key="2">
    <source>
        <dbReference type="SAM" id="SignalP"/>
    </source>
</evidence>
<reference evidence="3" key="1">
    <citation type="journal article" date="2014" name="Int. J. Syst. Evol. Microbiol.">
        <title>Complete genome sequence of Corynebacterium casei LMG S-19264T (=DSM 44701T), isolated from a smear-ripened cheese.</title>
        <authorList>
            <consortium name="US DOE Joint Genome Institute (JGI-PGF)"/>
            <person name="Walter F."/>
            <person name="Albersmeier A."/>
            <person name="Kalinowski J."/>
            <person name="Ruckert C."/>
        </authorList>
    </citation>
    <scope>NUCLEOTIDE SEQUENCE</scope>
    <source>
        <strain evidence="3">JCM 4637</strain>
    </source>
</reference>
<evidence type="ECO:0008006" key="5">
    <source>
        <dbReference type="Google" id="ProtNLM"/>
    </source>
</evidence>
<organism evidence="3 4">
    <name type="scientific">Streptomyces finlayi</name>
    <dbReference type="NCBI Taxonomy" id="67296"/>
    <lineage>
        <taxon>Bacteria</taxon>
        <taxon>Bacillati</taxon>
        <taxon>Actinomycetota</taxon>
        <taxon>Actinomycetes</taxon>
        <taxon>Kitasatosporales</taxon>
        <taxon>Streptomycetaceae</taxon>
        <taxon>Streptomyces</taxon>
    </lineage>
</organism>
<evidence type="ECO:0000313" key="4">
    <source>
        <dbReference type="Proteomes" id="UP000638353"/>
    </source>
</evidence>
<dbReference type="Proteomes" id="UP000638353">
    <property type="component" value="Unassembled WGS sequence"/>
</dbReference>
<feature type="chain" id="PRO_5036839008" description="Lipoprotein" evidence="2">
    <location>
        <begin position="25"/>
        <end position="165"/>
    </location>
</feature>
<proteinExistence type="predicted"/>
<evidence type="ECO:0000313" key="3">
    <source>
        <dbReference type="EMBL" id="GHC80216.1"/>
    </source>
</evidence>
<name>A0A919C7V7_9ACTN</name>